<dbReference type="EMBL" id="OU503037">
    <property type="protein sequence ID" value="CAI9756137.1"/>
    <property type="molecule type" value="Genomic_DNA"/>
</dbReference>
<evidence type="ECO:0000313" key="2">
    <source>
        <dbReference type="EMBL" id="CAI9756137.1"/>
    </source>
</evidence>
<evidence type="ECO:0000313" key="3">
    <source>
        <dbReference type="Proteomes" id="UP000834106"/>
    </source>
</evidence>
<dbReference type="Proteomes" id="UP000834106">
    <property type="component" value="Chromosome 2"/>
</dbReference>
<organism evidence="2 3">
    <name type="scientific">Fraxinus pennsylvanica</name>
    <dbReference type="NCBI Taxonomy" id="56036"/>
    <lineage>
        <taxon>Eukaryota</taxon>
        <taxon>Viridiplantae</taxon>
        <taxon>Streptophyta</taxon>
        <taxon>Embryophyta</taxon>
        <taxon>Tracheophyta</taxon>
        <taxon>Spermatophyta</taxon>
        <taxon>Magnoliopsida</taxon>
        <taxon>eudicotyledons</taxon>
        <taxon>Gunneridae</taxon>
        <taxon>Pentapetalae</taxon>
        <taxon>asterids</taxon>
        <taxon>lamiids</taxon>
        <taxon>Lamiales</taxon>
        <taxon>Oleaceae</taxon>
        <taxon>Oleeae</taxon>
        <taxon>Fraxinus</taxon>
    </lineage>
</organism>
<keyword evidence="3" id="KW-1185">Reference proteome</keyword>
<reference evidence="2" key="1">
    <citation type="submission" date="2023-05" db="EMBL/GenBank/DDBJ databases">
        <authorList>
            <person name="Huff M."/>
        </authorList>
    </citation>
    <scope>NUCLEOTIDE SEQUENCE</scope>
</reference>
<feature type="region of interest" description="Disordered" evidence="1">
    <location>
        <begin position="44"/>
        <end position="65"/>
    </location>
</feature>
<sequence>MLASCVSDQEQLQKSLPRVNHAQFALPSLPRKFNLEVKNAAGKDFVSRPKPMDSSSGNRLHPENENLMHAAKGTWREWVEGAKSEYFTMDYSLVRRRRPIHNKQGPVAP</sequence>
<gene>
    <name evidence="2" type="ORF">FPE_LOCUS3567</name>
</gene>
<name>A0AAD1YRV6_9LAMI</name>
<accession>A0AAD1YRV6</accession>
<dbReference type="AlphaFoldDB" id="A0AAD1YRV6"/>
<protein>
    <submittedName>
        <fullName evidence="2">Uncharacterized protein</fullName>
    </submittedName>
</protein>
<proteinExistence type="predicted"/>
<evidence type="ECO:0000256" key="1">
    <source>
        <dbReference type="SAM" id="MobiDB-lite"/>
    </source>
</evidence>